<proteinExistence type="predicted"/>
<organism evidence="2 3">
    <name type="scientific">Streptomyces gardneri</name>
    <dbReference type="NCBI Taxonomy" id="66892"/>
    <lineage>
        <taxon>Bacteria</taxon>
        <taxon>Bacillati</taxon>
        <taxon>Actinomycetota</taxon>
        <taxon>Actinomycetes</taxon>
        <taxon>Kitasatosporales</taxon>
        <taxon>Streptomycetaceae</taxon>
        <taxon>Streptomyces</taxon>
    </lineage>
</organism>
<dbReference type="OrthoDB" id="4350291at2"/>
<protein>
    <submittedName>
        <fullName evidence="2">Uncharacterized protein</fullName>
    </submittedName>
</protein>
<keyword evidence="1" id="KW-0472">Membrane</keyword>
<dbReference type="AlphaFoldDB" id="A0A4Y3RKL8"/>
<gene>
    <name evidence="2" type="ORF">SGA01_37800</name>
</gene>
<sequence length="135" mass="14479">MQVSGGTVTLDVGTTVETVKQDLDDTGLAPVEQIPTVNKQTVHFKSDKQEKIPGTAHALDVLGNRLTVLTVVLGAIGMLLARRRRRALVTTALGAAYASLVLVIGLVIARHYYLDRLPAQVQSPHAAAARAHRPR</sequence>
<name>A0A4Y3RKL8_9ACTN</name>
<feature type="transmembrane region" description="Helical" evidence="1">
    <location>
        <begin position="62"/>
        <end position="81"/>
    </location>
</feature>
<dbReference type="RefSeq" id="WP_141297596.1">
    <property type="nucleotide sequence ID" value="NZ_BJMN01000023.1"/>
</dbReference>
<reference evidence="2 3" key="1">
    <citation type="submission" date="2019-06" db="EMBL/GenBank/DDBJ databases">
        <title>Whole genome shotgun sequence of Streptomyces gardneri NBRC 12865.</title>
        <authorList>
            <person name="Hosoyama A."/>
            <person name="Uohara A."/>
            <person name="Ohji S."/>
            <person name="Ichikawa N."/>
        </authorList>
    </citation>
    <scope>NUCLEOTIDE SEQUENCE [LARGE SCALE GENOMIC DNA]</scope>
    <source>
        <strain evidence="2 3">NBRC 12865</strain>
    </source>
</reference>
<keyword evidence="1" id="KW-1133">Transmembrane helix</keyword>
<keyword evidence="3" id="KW-1185">Reference proteome</keyword>
<accession>A0A4Y3RKL8</accession>
<feature type="transmembrane region" description="Helical" evidence="1">
    <location>
        <begin position="88"/>
        <end position="109"/>
    </location>
</feature>
<comment type="caution">
    <text evidence="2">The sequence shown here is derived from an EMBL/GenBank/DDBJ whole genome shotgun (WGS) entry which is preliminary data.</text>
</comment>
<keyword evidence="1" id="KW-0812">Transmembrane</keyword>
<dbReference type="EMBL" id="BJMN01000023">
    <property type="protein sequence ID" value="GEB58175.1"/>
    <property type="molecule type" value="Genomic_DNA"/>
</dbReference>
<evidence type="ECO:0000313" key="2">
    <source>
        <dbReference type="EMBL" id="GEB58175.1"/>
    </source>
</evidence>
<evidence type="ECO:0000256" key="1">
    <source>
        <dbReference type="SAM" id="Phobius"/>
    </source>
</evidence>
<evidence type="ECO:0000313" key="3">
    <source>
        <dbReference type="Proteomes" id="UP000315226"/>
    </source>
</evidence>
<dbReference type="Proteomes" id="UP000315226">
    <property type="component" value="Unassembled WGS sequence"/>
</dbReference>